<evidence type="ECO:0000256" key="2">
    <source>
        <dbReference type="PROSITE-ProRule" id="PRU00708"/>
    </source>
</evidence>
<dbReference type="InterPro" id="IPR002885">
    <property type="entry name" value="PPR_rpt"/>
</dbReference>
<evidence type="ECO:0000256" key="1">
    <source>
        <dbReference type="ARBA" id="ARBA00022737"/>
    </source>
</evidence>
<feature type="repeat" description="PPR" evidence="2">
    <location>
        <begin position="313"/>
        <end position="347"/>
    </location>
</feature>
<dbReference type="Proteomes" id="UP000626109">
    <property type="component" value="Unassembled WGS sequence"/>
</dbReference>
<name>A0A813JYJ7_POLGL</name>
<feature type="repeat" description="PPR" evidence="2">
    <location>
        <begin position="349"/>
        <end position="383"/>
    </location>
</feature>
<comment type="caution">
    <text evidence="3">The sequence shown here is derived from an EMBL/GenBank/DDBJ whole genome shotgun (WGS) entry which is preliminary data.</text>
</comment>
<accession>A0A813JYJ7</accession>
<evidence type="ECO:0000313" key="5">
    <source>
        <dbReference type="Proteomes" id="UP000626109"/>
    </source>
</evidence>
<proteinExistence type="predicted"/>
<dbReference type="PANTHER" id="PTHR47447">
    <property type="entry name" value="OS03G0856100 PROTEIN"/>
    <property type="match status" value="1"/>
</dbReference>
<evidence type="ECO:0008006" key="6">
    <source>
        <dbReference type="Google" id="ProtNLM"/>
    </source>
</evidence>
<dbReference type="AlphaFoldDB" id="A0A813JYJ7"/>
<sequence>MAGTAARTARQALLGVEKAAVDLAVQSRQGQKAQLFSELQGEQLPKEGSNGIDAPRRRKLPTVRAVAAAEELDRQGFLETTREFTMAASALLRAKAWQQGLHLLRVRLPAASLAPDAVARNAMVAACAAGSHWAGALQLLFEQQAADSTTPSGSSLRAGIDACAKATQWHWSLALLSAGWKPGSAAHPPDLAALAAAVKACGRAEHWAMALTLLFNAEAAQLPGAKVDTKGASQLLEDVLGALARGSRWELACALLLNPFSGSSGTLSLLAAATPGRSSLNAALSACAEASRWERALLLLQGSTPRMLRVHPDTVNFNCGLHACARASQWSRALLLLEEMLQHRQPPPDVASFSIAMTACEKGGRSGQALQVMSAMREAGYRPDAVSFSACVSACEKAARWETALRVLAEATSSGNADPVSRNAAISACEKGAQWERALLLLARLCDEQSEPGPVGCGAALGACARASRWAEAAALLNKFGLHHLGPGWNLQARSASRVGLDVVCLTSALHSLEQAGQLLQGPATAVALAAVRHCTAEQLQLAARARHGAVAAAAARAHAASTGGLGALQAYGLLGGRGPLQVLRRRASRPAAVQLQGLTAEPSLGGSAASAGVRSPLLQSLCDLGGPCTRDTSEDLRLRGGKAGAGDVWQDVAREVITESLAAPMAPDTSWEERQALLFGAFPTQATASRIVTWTLPQLQYKGPAGSWKLCSPDGEVTLGGKRESLPSKW</sequence>
<dbReference type="PANTHER" id="PTHR47447:SF17">
    <property type="entry name" value="OS12G0638900 PROTEIN"/>
    <property type="match status" value="1"/>
</dbReference>
<dbReference type="Pfam" id="PF01535">
    <property type="entry name" value="PPR"/>
    <property type="match status" value="1"/>
</dbReference>
<reference evidence="3" key="1">
    <citation type="submission" date="2021-02" db="EMBL/GenBank/DDBJ databases">
        <authorList>
            <person name="Dougan E. K."/>
            <person name="Rhodes N."/>
            <person name="Thang M."/>
            <person name="Chan C."/>
        </authorList>
    </citation>
    <scope>NUCLEOTIDE SEQUENCE</scope>
</reference>
<dbReference type="PROSITE" id="PS51375">
    <property type="entry name" value="PPR"/>
    <property type="match status" value="2"/>
</dbReference>
<dbReference type="EMBL" id="CAJNNW010032839">
    <property type="protein sequence ID" value="CAE8715675.1"/>
    <property type="molecule type" value="Genomic_DNA"/>
</dbReference>
<gene>
    <name evidence="3" type="ORF">PGLA2088_LOCUS25045</name>
    <name evidence="4" type="ORF">PGLA2088_LOCUS38691</name>
</gene>
<organism evidence="3 5">
    <name type="scientific">Polarella glacialis</name>
    <name type="common">Dinoflagellate</name>
    <dbReference type="NCBI Taxonomy" id="89957"/>
    <lineage>
        <taxon>Eukaryota</taxon>
        <taxon>Sar</taxon>
        <taxon>Alveolata</taxon>
        <taxon>Dinophyceae</taxon>
        <taxon>Suessiales</taxon>
        <taxon>Suessiaceae</taxon>
        <taxon>Polarella</taxon>
    </lineage>
</organism>
<keyword evidence="1" id="KW-0677">Repeat</keyword>
<dbReference type="EMBL" id="CAJNNW010026613">
    <property type="protein sequence ID" value="CAE8686581.1"/>
    <property type="molecule type" value="Genomic_DNA"/>
</dbReference>
<evidence type="ECO:0000313" key="3">
    <source>
        <dbReference type="EMBL" id="CAE8686581.1"/>
    </source>
</evidence>
<dbReference type="Gene3D" id="1.25.40.10">
    <property type="entry name" value="Tetratricopeptide repeat domain"/>
    <property type="match status" value="3"/>
</dbReference>
<protein>
    <recommendedName>
        <fullName evidence="6">Pentatricopeptide repeat-containing protein, chloroplastic</fullName>
    </recommendedName>
</protein>
<evidence type="ECO:0000313" key="4">
    <source>
        <dbReference type="EMBL" id="CAE8715675.1"/>
    </source>
</evidence>
<dbReference type="InterPro" id="IPR011990">
    <property type="entry name" value="TPR-like_helical_dom_sf"/>
</dbReference>